<organism evidence="2 3">
    <name type="scientific">Rubroshorea leprosula</name>
    <dbReference type="NCBI Taxonomy" id="152421"/>
    <lineage>
        <taxon>Eukaryota</taxon>
        <taxon>Viridiplantae</taxon>
        <taxon>Streptophyta</taxon>
        <taxon>Embryophyta</taxon>
        <taxon>Tracheophyta</taxon>
        <taxon>Spermatophyta</taxon>
        <taxon>Magnoliopsida</taxon>
        <taxon>eudicotyledons</taxon>
        <taxon>Gunneridae</taxon>
        <taxon>Pentapetalae</taxon>
        <taxon>rosids</taxon>
        <taxon>malvids</taxon>
        <taxon>Malvales</taxon>
        <taxon>Dipterocarpaceae</taxon>
        <taxon>Rubroshorea</taxon>
    </lineage>
</organism>
<comment type="caution">
    <text evidence="2">The sequence shown here is derived from an EMBL/GenBank/DDBJ whole genome shotgun (WGS) entry which is preliminary data.</text>
</comment>
<reference evidence="2 3" key="1">
    <citation type="journal article" date="2021" name="Commun. Biol.">
        <title>The genome of Shorea leprosula (Dipterocarpaceae) highlights the ecological relevance of drought in aseasonal tropical rainforests.</title>
        <authorList>
            <person name="Ng K.K.S."/>
            <person name="Kobayashi M.J."/>
            <person name="Fawcett J.A."/>
            <person name="Hatakeyama M."/>
            <person name="Paape T."/>
            <person name="Ng C.H."/>
            <person name="Ang C.C."/>
            <person name="Tnah L.H."/>
            <person name="Lee C.T."/>
            <person name="Nishiyama T."/>
            <person name="Sese J."/>
            <person name="O'Brien M.J."/>
            <person name="Copetti D."/>
            <person name="Mohd Noor M.I."/>
            <person name="Ong R.C."/>
            <person name="Putra M."/>
            <person name="Sireger I.Z."/>
            <person name="Indrioko S."/>
            <person name="Kosugi Y."/>
            <person name="Izuno A."/>
            <person name="Isagi Y."/>
            <person name="Lee S.L."/>
            <person name="Shimizu K.K."/>
        </authorList>
    </citation>
    <scope>NUCLEOTIDE SEQUENCE [LARGE SCALE GENOMIC DNA]</scope>
    <source>
        <strain evidence="2">214</strain>
    </source>
</reference>
<name>A0AAV5HWZ5_9ROSI</name>
<accession>A0AAV5HWZ5</accession>
<protein>
    <submittedName>
        <fullName evidence="2">Uncharacterized protein</fullName>
    </submittedName>
</protein>
<feature type="compositionally biased region" description="Basic and acidic residues" evidence="1">
    <location>
        <begin position="56"/>
        <end position="70"/>
    </location>
</feature>
<feature type="compositionally biased region" description="Low complexity" evidence="1">
    <location>
        <begin position="29"/>
        <end position="41"/>
    </location>
</feature>
<dbReference type="Proteomes" id="UP001054252">
    <property type="component" value="Unassembled WGS sequence"/>
</dbReference>
<sequence length="70" mass="7776">MESRDLSTLVTPITTTTFFLGRQGIKVSSLSHGSSSATSMSKMDEVSEVAKMPDLGLRKEEEGRRERKKE</sequence>
<keyword evidence="3" id="KW-1185">Reference proteome</keyword>
<proteinExistence type="predicted"/>
<dbReference type="EMBL" id="BPVZ01000003">
    <property type="protein sequence ID" value="GKU89545.1"/>
    <property type="molecule type" value="Genomic_DNA"/>
</dbReference>
<evidence type="ECO:0000313" key="3">
    <source>
        <dbReference type="Proteomes" id="UP001054252"/>
    </source>
</evidence>
<evidence type="ECO:0000313" key="2">
    <source>
        <dbReference type="EMBL" id="GKU89545.1"/>
    </source>
</evidence>
<evidence type="ECO:0000256" key="1">
    <source>
        <dbReference type="SAM" id="MobiDB-lite"/>
    </source>
</evidence>
<feature type="region of interest" description="Disordered" evidence="1">
    <location>
        <begin position="29"/>
        <end position="70"/>
    </location>
</feature>
<dbReference type="AlphaFoldDB" id="A0AAV5HWZ5"/>
<gene>
    <name evidence="2" type="ORF">SLEP1_g3671</name>
</gene>